<feature type="region of interest" description="Disordered" evidence="5">
    <location>
        <begin position="158"/>
        <end position="247"/>
    </location>
</feature>
<reference evidence="7" key="2">
    <citation type="journal article" date="2023" name="IMA Fungus">
        <title>Comparative genomic study of the Penicillium genus elucidates a diverse pangenome and 15 lateral gene transfer events.</title>
        <authorList>
            <person name="Petersen C."/>
            <person name="Sorensen T."/>
            <person name="Nielsen M.R."/>
            <person name="Sondergaard T.E."/>
            <person name="Sorensen J.L."/>
            <person name="Fitzpatrick D.A."/>
            <person name="Frisvad J.C."/>
            <person name="Nielsen K.L."/>
        </authorList>
    </citation>
    <scope>NUCLEOTIDE SEQUENCE</scope>
    <source>
        <strain evidence="7">IBT 30761</strain>
    </source>
</reference>
<dbReference type="Pfam" id="PF03126">
    <property type="entry name" value="Plus-3"/>
    <property type="match status" value="1"/>
</dbReference>
<dbReference type="InterPro" id="IPR004343">
    <property type="entry name" value="Plus-3_dom"/>
</dbReference>
<dbReference type="Gene3D" id="3.90.70.200">
    <property type="entry name" value="Plus-3 domain"/>
    <property type="match status" value="1"/>
</dbReference>
<dbReference type="PANTHER" id="PTHR13115">
    <property type="entry name" value="RNA POLYMERASE-ASSOCIATED PROTEIN RTF1 HOMOLOG"/>
    <property type="match status" value="1"/>
</dbReference>
<keyword evidence="8" id="KW-1185">Reference proteome</keyword>
<proteinExistence type="predicted"/>
<dbReference type="FunFam" id="3.90.70.200:FF:000005">
    <property type="entry name" value="Related to Pol II transcription elongation factor"/>
    <property type="match status" value="1"/>
</dbReference>
<feature type="compositionally biased region" description="Basic and acidic residues" evidence="5">
    <location>
        <begin position="202"/>
        <end position="216"/>
    </location>
</feature>
<feature type="compositionally biased region" description="Low complexity" evidence="5">
    <location>
        <begin position="74"/>
        <end position="88"/>
    </location>
</feature>
<name>A0A9W9KMR3_9EURO</name>
<evidence type="ECO:0000256" key="5">
    <source>
        <dbReference type="SAM" id="MobiDB-lite"/>
    </source>
</evidence>
<comment type="caution">
    <text evidence="7">The sequence shown here is derived from an EMBL/GenBank/DDBJ whole genome shotgun (WGS) entry which is preliminary data.</text>
</comment>
<dbReference type="SMART" id="SM00719">
    <property type="entry name" value="Plus3"/>
    <property type="match status" value="1"/>
</dbReference>
<organism evidence="7 8">
    <name type="scientific">Penicillium argentinense</name>
    <dbReference type="NCBI Taxonomy" id="1131581"/>
    <lineage>
        <taxon>Eukaryota</taxon>
        <taxon>Fungi</taxon>
        <taxon>Dikarya</taxon>
        <taxon>Ascomycota</taxon>
        <taxon>Pezizomycotina</taxon>
        <taxon>Eurotiomycetes</taxon>
        <taxon>Eurotiomycetidae</taxon>
        <taxon>Eurotiales</taxon>
        <taxon>Aspergillaceae</taxon>
        <taxon>Penicillium</taxon>
    </lineage>
</organism>
<gene>
    <name evidence="7" type="ORF">N7532_001687</name>
</gene>
<dbReference type="AlphaFoldDB" id="A0A9W9KMR3"/>
<evidence type="ECO:0000259" key="6">
    <source>
        <dbReference type="PROSITE" id="PS51360"/>
    </source>
</evidence>
<dbReference type="PANTHER" id="PTHR13115:SF8">
    <property type="entry name" value="RNA POLYMERASE-ASSOCIATED PROTEIN RTF1 HOMOLOG"/>
    <property type="match status" value="1"/>
</dbReference>
<evidence type="ECO:0000256" key="2">
    <source>
        <dbReference type="ARBA" id="ARBA00023015"/>
    </source>
</evidence>
<feature type="compositionally biased region" description="Basic and acidic residues" evidence="5">
    <location>
        <begin position="40"/>
        <end position="52"/>
    </location>
</feature>
<dbReference type="PROSITE" id="PS51360">
    <property type="entry name" value="PLUS3"/>
    <property type="match status" value="1"/>
</dbReference>
<keyword evidence="3" id="KW-0804">Transcription</keyword>
<comment type="subcellular location">
    <subcellularLocation>
        <location evidence="1">Nucleus</location>
    </subcellularLocation>
</comment>
<dbReference type="InterPro" id="IPR036128">
    <property type="entry name" value="Plus3-like_sf"/>
</dbReference>
<dbReference type="OrthoDB" id="166375at2759"/>
<dbReference type="GO" id="GO:0003677">
    <property type="term" value="F:DNA binding"/>
    <property type="evidence" value="ECO:0007669"/>
    <property type="project" value="InterPro"/>
</dbReference>
<evidence type="ECO:0000313" key="8">
    <source>
        <dbReference type="Proteomes" id="UP001149074"/>
    </source>
</evidence>
<keyword evidence="2" id="KW-0805">Transcription regulation</keyword>
<dbReference type="SUPFAM" id="SSF159042">
    <property type="entry name" value="Plus3-like"/>
    <property type="match status" value="1"/>
</dbReference>
<sequence>MADALDEELLALAGDSEEEQSHTPQHKESSPAPSNFSHSSHHDRDRSPEPMARKGIAKSSRSSRKVVGDEEGELSSSETESHKSAPMSDSDDDSEPDVSDAEDKPIFPYDKLYYSAKEKDEIMAMPEIQREELLSERAQQVDRHHQDLALRRLLKDREREEAKAAKRKAGAAGLDDNQRKSSRQKTTLGGRKVGETSAAIDAYKRQREQKGKRDQARPTSTPKTRRRSSASSGSDDPPAELRDIQRARVGRSNFAQVVYYPHFEERITGCYARVNIGINKETGMNEYRLCLITGITEGKPYGMESASGRPFVVKKYAKLAHGKAVREFPFIACSDSPFTEAEYNRYRKTMAVEDCKMATQLKVASKVADINRLINHTFTEEELAKKLRQQGALNYHANELLEYDLERKKKLALDVGDKEEADRVQKEIDTIHNPKLSWGTAGLFAKKQPKTENLTAAERLHDYNIRIQKLNHENVRKAQIEERKAARKAATEAARAKSTPKVEEEVPKVKLTPKKKTGFMITHAPTADDILRGMDWSDIDVEIEI</sequence>
<protein>
    <recommendedName>
        <fullName evidence="6">Plus3 domain-containing protein</fullName>
    </recommendedName>
</protein>
<feature type="compositionally biased region" description="Acidic residues" evidence="5">
    <location>
        <begin position="89"/>
        <end position="100"/>
    </location>
</feature>
<evidence type="ECO:0000256" key="1">
    <source>
        <dbReference type="ARBA" id="ARBA00004123"/>
    </source>
</evidence>
<dbReference type="GeneID" id="81353160"/>
<feature type="region of interest" description="Disordered" evidence="5">
    <location>
        <begin position="488"/>
        <end position="507"/>
    </location>
</feature>
<dbReference type="EMBL" id="JAPQKI010000002">
    <property type="protein sequence ID" value="KAJ5111152.1"/>
    <property type="molecule type" value="Genomic_DNA"/>
</dbReference>
<evidence type="ECO:0000313" key="7">
    <source>
        <dbReference type="EMBL" id="KAJ5111152.1"/>
    </source>
</evidence>
<dbReference type="GO" id="GO:1990269">
    <property type="term" value="F:RNA polymerase II C-terminal domain phosphoserine binding"/>
    <property type="evidence" value="ECO:0007669"/>
    <property type="project" value="TreeGrafter"/>
</dbReference>
<dbReference type="GO" id="GO:0016593">
    <property type="term" value="C:Cdc73/Paf1 complex"/>
    <property type="evidence" value="ECO:0007669"/>
    <property type="project" value="TreeGrafter"/>
</dbReference>
<feature type="region of interest" description="Disordered" evidence="5">
    <location>
        <begin position="1"/>
        <end position="109"/>
    </location>
</feature>
<evidence type="ECO:0000256" key="3">
    <source>
        <dbReference type="ARBA" id="ARBA00023163"/>
    </source>
</evidence>
<keyword evidence="4" id="KW-0539">Nucleus</keyword>
<feature type="compositionally biased region" description="Basic and acidic residues" evidence="5">
    <location>
        <begin position="19"/>
        <end position="29"/>
    </location>
</feature>
<accession>A0A9W9KMR3</accession>
<feature type="domain" description="Plus3" evidence="6">
    <location>
        <begin position="238"/>
        <end position="375"/>
    </location>
</feature>
<dbReference type="RefSeq" id="XP_056479222.1">
    <property type="nucleotide sequence ID" value="XM_056614181.1"/>
</dbReference>
<evidence type="ECO:0000256" key="4">
    <source>
        <dbReference type="ARBA" id="ARBA00023242"/>
    </source>
</evidence>
<reference evidence="7" key="1">
    <citation type="submission" date="2022-11" db="EMBL/GenBank/DDBJ databases">
        <authorList>
            <person name="Petersen C."/>
        </authorList>
    </citation>
    <scope>NUCLEOTIDE SEQUENCE</scope>
    <source>
        <strain evidence="7">IBT 30761</strain>
    </source>
</reference>
<dbReference type="Proteomes" id="UP001149074">
    <property type="component" value="Unassembled WGS sequence"/>
</dbReference>